<keyword evidence="4" id="KW-0547">Nucleotide-binding</keyword>
<dbReference type="GO" id="GO:0005524">
    <property type="term" value="F:ATP binding"/>
    <property type="evidence" value="ECO:0007669"/>
    <property type="project" value="UniProtKB-KW"/>
</dbReference>
<keyword evidence="2" id="KW-1003">Cell membrane</keyword>
<gene>
    <name evidence="11" type="ORF">SAMN05421810_102349</name>
</gene>
<dbReference type="EC" id="7.6.2.9" evidence="9"/>
<dbReference type="AlphaFoldDB" id="A0A1I5PNV1"/>
<dbReference type="Gene3D" id="3.40.50.300">
    <property type="entry name" value="P-loop containing nucleotide triphosphate hydrolases"/>
    <property type="match status" value="1"/>
</dbReference>
<evidence type="ECO:0000256" key="1">
    <source>
        <dbReference type="ARBA" id="ARBA00022448"/>
    </source>
</evidence>
<dbReference type="Pfam" id="PF00005">
    <property type="entry name" value="ABC_tran"/>
    <property type="match status" value="1"/>
</dbReference>
<dbReference type="PROSITE" id="PS50893">
    <property type="entry name" value="ABC_TRANSPORTER_2"/>
    <property type="match status" value="1"/>
</dbReference>
<keyword evidence="6" id="KW-0408">Iron</keyword>
<evidence type="ECO:0000256" key="4">
    <source>
        <dbReference type="ARBA" id="ARBA00022741"/>
    </source>
</evidence>
<dbReference type="RefSeq" id="WP_092529129.1">
    <property type="nucleotide sequence ID" value="NZ_FOWW01000002.1"/>
</dbReference>
<evidence type="ECO:0000256" key="6">
    <source>
        <dbReference type="ARBA" id="ARBA00023004"/>
    </source>
</evidence>
<dbReference type="InterPro" id="IPR027417">
    <property type="entry name" value="P-loop_NTPase"/>
</dbReference>
<keyword evidence="7" id="KW-0406">Ion transport</keyword>
<dbReference type="EMBL" id="FOWW01000002">
    <property type="protein sequence ID" value="SFP35714.1"/>
    <property type="molecule type" value="Genomic_DNA"/>
</dbReference>
<accession>A0A1I5PNV1</accession>
<name>A0A1I5PNV1_9PSEU</name>
<evidence type="ECO:0000256" key="3">
    <source>
        <dbReference type="ARBA" id="ARBA00022496"/>
    </source>
</evidence>
<dbReference type="FunFam" id="3.40.50.300:FF:000425">
    <property type="entry name" value="Probable ABC transporter, ATP-binding subunit"/>
    <property type="match status" value="1"/>
</dbReference>
<dbReference type="SUPFAM" id="SSF50331">
    <property type="entry name" value="MOP-like"/>
    <property type="match status" value="1"/>
</dbReference>
<dbReference type="CDD" id="cd03259">
    <property type="entry name" value="ABC_Carb_Solutes_like"/>
    <property type="match status" value="1"/>
</dbReference>
<keyword evidence="3" id="KW-0410">Iron transport</keyword>
<dbReference type="Proteomes" id="UP000198727">
    <property type="component" value="Unassembled WGS sequence"/>
</dbReference>
<dbReference type="GO" id="GO:0016887">
    <property type="term" value="F:ATP hydrolysis activity"/>
    <property type="evidence" value="ECO:0007669"/>
    <property type="project" value="InterPro"/>
</dbReference>
<dbReference type="OrthoDB" id="9802264at2"/>
<sequence length="349" mass="36722">MALLVDGLTVRYGRVTAVADARLEIADGEVLALLGPSGSGKSTLLRAITGLEPGAEGAVRWDGADLSGVPVHRRGFGLVFQDGQLFPHRDVAGNIAFGPRMHGVPREARAARVAELLDLVGLRGYEHRGVTELSGGEAQRVALARALAPRPRLLLLDEPLSGLDAELREQLALDLAELLRAAKVTTLLVTHDQEEAFTLADRVAVLDAGRIRQVGGVHEVWTHPVDDRVARFLGVTTILEARVAGGRARCALGEVPLPGRPDGVVRLGLRPAALRLAGTGVPGEVVARAHRRDHARLRVRLASPPGTVDALDTGDTVDAVAPAATTAHPGDEVRLVLDPGGVAVISRPS</sequence>
<dbReference type="PANTHER" id="PTHR42781:SF4">
    <property type="entry name" value="SPERMIDINE_PUTRESCINE IMPORT ATP-BINDING PROTEIN POTA"/>
    <property type="match status" value="1"/>
</dbReference>
<evidence type="ECO:0000256" key="2">
    <source>
        <dbReference type="ARBA" id="ARBA00022475"/>
    </source>
</evidence>
<dbReference type="InterPro" id="IPR017871">
    <property type="entry name" value="ABC_transporter-like_CS"/>
</dbReference>
<keyword evidence="1" id="KW-0813">Transport</keyword>
<protein>
    <recommendedName>
        <fullName evidence="9">ABC-type quaternary amine transporter</fullName>
        <ecNumber evidence="9">7.6.2.9</ecNumber>
    </recommendedName>
</protein>
<dbReference type="PANTHER" id="PTHR42781">
    <property type="entry name" value="SPERMIDINE/PUTRESCINE IMPORT ATP-BINDING PROTEIN POTA"/>
    <property type="match status" value="1"/>
</dbReference>
<dbReference type="GO" id="GO:0015418">
    <property type="term" value="F:ABC-type quaternary ammonium compound transporting activity"/>
    <property type="evidence" value="ECO:0007669"/>
    <property type="project" value="UniProtKB-EC"/>
</dbReference>
<dbReference type="InterPro" id="IPR050093">
    <property type="entry name" value="ABC_SmlMolc_Importer"/>
</dbReference>
<dbReference type="InterPro" id="IPR015853">
    <property type="entry name" value="ABC_transpr_FbpC"/>
</dbReference>
<evidence type="ECO:0000256" key="8">
    <source>
        <dbReference type="ARBA" id="ARBA00023136"/>
    </source>
</evidence>
<dbReference type="SUPFAM" id="SSF52540">
    <property type="entry name" value="P-loop containing nucleoside triphosphate hydrolases"/>
    <property type="match status" value="1"/>
</dbReference>
<evidence type="ECO:0000256" key="9">
    <source>
        <dbReference type="ARBA" id="ARBA00066388"/>
    </source>
</evidence>
<evidence type="ECO:0000313" key="12">
    <source>
        <dbReference type="Proteomes" id="UP000198727"/>
    </source>
</evidence>
<dbReference type="GO" id="GO:0016020">
    <property type="term" value="C:membrane"/>
    <property type="evidence" value="ECO:0007669"/>
    <property type="project" value="InterPro"/>
</dbReference>
<keyword evidence="8" id="KW-0472">Membrane</keyword>
<dbReference type="PROSITE" id="PS00211">
    <property type="entry name" value="ABC_TRANSPORTER_1"/>
    <property type="match status" value="1"/>
</dbReference>
<reference evidence="12" key="1">
    <citation type="submission" date="2016-10" db="EMBL/GenBank/DDBJ databases">
        <authorList>
            <person name="Varghese N."/>
            <person name="Submissions S."/>
        </authorList>
    </citation>
    <scope>NUCLEOTIDE SEQUENCE [LARGE SCALE GENOMIC DNA]</scope>
    <source>
        <strain evidence="12">CGMCC 4.5579</strain>
    </source>
</reference>
<dbReference type="InterPro" id="IPR008995">
    <property type="entry name" value="Mo/tungstate-bd_C_term_dom"/>
</dbReference>
<dbReference type="GO" id="GO:0015408">
    <property type="term" value="F:ABC-type ferric iron transporter activity"/>
    <property type="evidence" value="ECO:0007669"/>
    <property type="project" value="InterPro"/>
</dbReference>
<evidence type="ECO:0000313" key="11">
    <source>
        <dbReference type="EMBL" id="SFP35714.1"/>
    </source>
</evidence>
<evidence type="ECO:0000259" key="10">
    <source>
        <dbReference type="PROSITE" id="PS50893"/>
    </source>
</evidence>
<feature type="domain" description="ABC transporter" evidence="10">
    <location>
        <begin position="3"/>
        <end position="233"/>
    </location>
</feature>
<organism evidence="11 12">
    <name type="scientific">Amycolatopsis arida</name>
    <dbReference type="NCBI Taxonomy" id="587909"/>
    <lineage>
        <taxon>Bacteria</taxon>
        <taxon>Bacillati</taxon>
        <taxon>Actinomycetota</taxon>
        <taxon>Actinomycetes</taxon>
        <taxon>Pseudonocardiales</taxon>
        <taxon>Pseudonocardiaceae</taxon>
        <taxon>Amycolatopsis</taxon>
    </lineage>
</organism>
<dbReference type="InterPro" id="IPR003439">
    <property type="entry name" value="ABC_transporter-like_ATP-bd"/>
</dbReference>
<evidence type="ECO:0000256" key="5">
    <source>
        <dbReference type="ARBA" id="ARBA00022840"/>
    </source>
</evidence>
<dbReference type="InterPro" id="IPR003593">
    <property type="entry name" value="AAA+_ATPase"/>
</dbReference>
<keyword evidence="12" id="KW-1185">Reference proteome</keyword>
<dbReference type="SMART" id="SM00382">
    <property type="entry name" value="AAA"/>
    <property type="match status" value="1"/>
</dbReference>
<evidence type="ECO:0000256" key="7">
    <source>
        <dbReference type="ARBA" id="ARBA00023065"/>
    </source>
</evidence>
<dbReference type="STRING" id="587909.SAMN05421810_102349"/>
<proteinExistence type="predicted"/>
<keyword evidence="5 11" id="KW-0067">ATP-binding</keyword>